<proteinExistence type="predicted"/>
<dbReference type="PANTHER" id="PTHR12399:SF0">
    <property type="entry name" value="EUKARYOTIC TRANSLATION INITIATION FACTOR 3 SUBUNIT D"/>
    <property type="match status" value="1"/>
</dbReference>
<evidence type="ECO:0000256" key="4">
    <source>
        <dbReference type="ARBA" id="ARBA00022917"/>
    </source>
</evidence>
<evidence type="ECO:0000256" key="3">
    <source>
        <dbReference type="ARBA" id="ARBA00022884"/>
    </source>
</evidence>
<dbReference type="OrthoDB" id="16538at2759"/>
<dbReference type="GO" id="GO:0003723">
    <property type="term" value="F:RNA binding"/>
    <property type="evidence" value="ECO:0007669"/>
    <property type="project" value="UniProtKB-KW"/>
</dbReference>
<reference evidence="6 7" key="1">
    <citation type="journal article" date="2018" name="Plant J.">
        <title>Genome sequences of Chlorella sorokiniana UTEX 1602 and Micractinium conductrix SAG 241.80: implications to maltose excretion by a green alga.</title>
        <authorList>
            <person name="Arriola M.B."/>
            <person name="Velmurugan N."/>
            <person name="Zhang Y."/>
            <person name="Plunkett M.H."/>
            <person name="Hondzo H."/>
            <person name="Barney B.M."/>
        </authorList>
    </citation>
    <scope>NUCLEOTIDE SEQUENCE [LARGE SCALE GENOMIC DNA]</scope>
    <source>
        <strain evidence="7">UTEX 1602</strain>
    </source>
</reference>
<evidence type="ECO:0000313" key="7">
    <source>
        <dbReference type="Proteomes" id="UP000239899"/>
    </source>
</evidence>
<dbReference type="AlphaFoldDB" id="A0A2P6TG23"/>
<keyword evidence="3" id="KW-0694">RNA-binding</keyword>
<dbReference type="GO" id="GO:0005852">
    <property type="term" value="C:eukaryotic translation initiation factor 3 complex"/>
    <property type="evidence" value="ECO:0007669"/>
    <property type="project" value="InterPro"/>
</dbReference>
<keyword evidence="7" id="KW-1185">Reference proteome</keyword>
<dbReference type="PIRSF" id="PIRSF016281">
    <property type="entry name" value="EIF-3_zeta"/>
    <property type="match status" value="1"/>
</dbReference>
<sequence length="554" mass="60543">MAPPFVLPEVEENADSWGPQSVPPQFDGVPFMPFQKGERLGRIADFGQMAGRGMFADRRYRDREPAPGMSVFNFEKTEEDDAFQMVDKPVVKKPMGGPPRRPQGGRGWGERRDGGREGDRDGGRGAGGRGAWGQQGGGRGGWGQQGGRGGRGGPFGGWGNRPPFWRDQPRQTYSSSVDIRPEWQVLGDVINLSALNKLSKQVSEPEEVTSCGALAFYDKAADRVTPKNPAKLRKMQHRTRSGTASDDPVMRRLAGSGAGDVFMTDDVLATLMCAPRSNYPWDIVITRRGDVLVFDKRLNSSLDFLTNGETAPDPLPEEKDNVNGMQQLSVEATSVNQAFREQVLPSEGERHKLKEACPAELASEGAGYKYLKWTLGDSSLVVRCSVDAAIKLGDSTQLVAVHALNEFDPKWSGVDWRQKLENQRGAVLATELKNNANKIAKWTAAALVSGIDMIKLGYVSRALPRDNRNHVILGTQAVKPRDFAAQMNLNMDNCWGIISALINLCMDSCEADGKYLLVRDPNKPQLRLYALPAAEELHYAGEAGADAAGAADEE</sequence>
<protein>
    <submittedName>
        <fullName evidence="6">Eukaryotic translation initiation factor 3 subunit D-like</fullName>
    </submittedName>
</protein>
<dbReference type="EMBL" id="LHPG02000018">
    <property type="protein sequence ID" value="PRW33071.1"/>
    <property type="molecule type" value="Genomic_DNA"/>
</dbReference>
<keyword evidence="1" id="KW-0963">Cytoplasm</keyword>
<keyword evidence="4" id="KW-0648">Protein biosynthesis</keyword>
<name>A0A2P6TG23_CHLSO</name>
<dbReference type="STRING" id="3076.A0A2P6TG23"/>
<feature type="region of interest" description="Disordered" evidence="5">
    <location>
        <begin position="1"/>
        <end position="26"/>
    </location>
</feature>
<comment type="caution">
    <text evidence="6">The sequence shown here is derived from an EMBL/GenBank/DDBJ whole genome shotgun (WGS) entry which is preliminary data.</text>
</comment>
<dbReference type="GO" id="GO:0003743">
    <property type="term" value="F:translation initiation factor activity"/>
    <property type="evidence" value="ECO:0007669"/>
    <property type="project" value="UniProtKB-KW"/>
</dbReference>
<evidence type="ECO:0000256" key="5">
    <source>
        <dbReference type="SAM" id="MobiDB-lite"/>
    </source>
</evidence>
<evidence type="ECO:0000256" key="2">
    <source>
        <dbReference type="ARBA" id="ARBA00022540"/>
    </source>
</evidence>
<organism evidence="6 7">
    <name type="scientific">Chlorella sorokiniana</name>
    <name type="common">Freshwater green alga</name>
    <dbReference type="NCBI Taxonomy" id="3076"/>
    <lineage>
        <taxon>Eukaryota</taxon>
        <taxon>Viridiplantae</taxon>
        <taxon>Chlorophyta</taxon>
        <taxon>core chlorophytes</taxon>
        <taxon>Trebouxiophyceae</taxon>
        <taxon>Chlorellales</taxon>
        <taxon>Chlorellaceae</taxon>
        <taxon>Chlorella clade</taxon>
        <taxon>Chlorella</taxon>
    </lineage>
</organism>
<dbReference type="Proteomes" id="UP000239899">
    <property type="component" value="Unassembled WGS sequence"/>
</dbReference>
<feature type="compositionally biased region" description="Basic and acidic residues" evidence="5">
    <location>
        <begin position="108"/>
        <end position="123"/>
    </location>
</feature>
<dbReference type="InterPro" id="IPR007783">
    <property type="entry name" value="eIF3d"/>
</dbReference>
<evidence type="ECO:0000313" key="6">
    <source>
        <dbReference type="EMBL" id="PRW33071.1"/>
    </source>
</evidence>
<feature type="region of interest" description="Disordered" evidence="5">
    <location>
        <begin position="89"/>
        <end position="173"/>
    </location>
</feature>
<keyword evidence="2" id="KW-0396">Initiation factor</keyword>
<dbReference type="Pfam" id="PF05091">
    <property type="entry name" value="eIF-3_zeta"/>
    <property type="match status" value="1"/>
</dbReference>
<dbReference type="PANTHER" id="PTHR12399">
    <property type="entry name" value="EUKARYOTIC TRANSLATION INITIATION FACTOR 3 SUBUNIT 7"/>
    <property type="match status" value="1"/>
</dbReference>
<gene>
    <name evidence="6" type="ORF">C2E21_8176</name>
</gene>
<feature type="compositionally biased region" description="Gly residues" evidence="5">
    <location>
        <begin position="124"/>
        <end position="159"/>
    </location>
</feature>
<evidence type="ECO:0000256" key="1">
    <source>
        <dbReference type="ARBA" id="ARBA00022490"/>
    </source>
</evidence>
<accession>A0A2P6TG23</accession>